<reference evidence="1" key="1">
    <citation type="submission" date="2021-01" db="EMBL/GenBank/DDBJ databases">
        <authorList>
            <consortium name="Genoscope - CEA"/>
            <person name="William W."/>
        </authorList>
    </citation>
    <scope>NUCLEOTIDE SEQUENCE</scope>
</reference>
<accession>A0A8S1MYK6</accession>
<comment type="caution">
    <text evidence="1">The sequence shown here is derived from an EMBL/GenBank/DDBJ whole genome shotgun (WGS) entry which is preliminary data.</text>
</comment>
<evidence type="ECO:0000313" key="1">
    <source>
        <dbReference type="EMBL" id="CAD8082095.1"/>
    </source>
</evidence>
<proteinExistence type="predicted"/>
<organism evidence="1 2">
    <name type="scientific">Paramecium sonneborni</name>
    <dbReference type="NCBI Taxonomy" id="65129"/>
    <lineage>
        <taxon>Eukaryota</taxon>
        <taxon>Sar</taxon>
        <taxon>Alveolata</taxon>
        <taxon>Ciliophora</taxon>
        <taxon>Intramacronucleata</taxon>
        <taxon>Oligohymenophorea</taxon>
        <taxon>Peniculida</taxon>
        <taxon>Parameciidae</taxon>
        <taxon>Paramecium</taxon>
    </lineage>
</organism>
<name>A0A8S1MYK6_9CILI</name>
<dbReference type="EMBL" id="CAJJDN010000043">
    <property type="protein sequence ID" value="CAD8082095.1"/>
    <property type="molecule type" value="Genomic_DNA"/>
</dbReference>
<evidence type="ECO:0000313" key="2">
    <source>
        <dbReference type="Proteomes" id="UP000692954"/>
    </source>
</evidence>
<sequence>MQIKEITLKQQDLIREAQINILARYSVTRTKIRMIKIQLEVKIPKRTKKVIFMNYMGYQEQKHFINILNEDPI</sequence>
<protein>
    <submittedName>
        <fullName evidence="1">Uncharacterized protein</fullName>
    </submittedName>
</protein>
<keyword evidence="2" id="KW-1185">Reference proteome</keyword>
<dbReference type="Proteomes" id="UP000692954">
    <property type="component" value="Unassembled WGS sequence"/>
</dbReference>
<dbReference type="AlphaFoldDB" id="A0A8S1MYK6"/>
<gene>
    <name evidence="1" type="ORF">PSON_ATCC_30995.1.T0430017</name>
</gene>